<dbReference type="Proteomes" id="UP001162480">
    <property type="component" value="Chromosome 13"/>
</dbReference>
<dbReference type="EMBL" id="OX597826">
    <property type="protein sequence ID" value="CAI9731976.1"/>
    <property type="molecule type" value="Genomic_DNA"/>
</dbReference>
<dbReference type="AlphaFoldDB" id="A0AA36FAK8"/>
<evidence type="ECO:0000313" key="1">
    <source>
        <dbReference type="EMBL" id="CAI9731976.1"/>
    </source>
</evidence>
<name>A0AA36FAK8_OCTVU</name>
<protein>
    <submittedName>
        <fullName evidence="1">Uncharacterized protein</fullName>
    </submittedName>
</protein>
<sequence>MQRSSYMVWIQICAYDHCPHSDAIYKHEKRSVKGLNLELYSRNSLDKNPNYGYAKAQIRHEIVIEKVISIRKKYRFVALSPRQSLGDLRTERILINYNEHIAIYHGNPSDIMMTTFEF</sequence>
<gene>
    <name evidence="1" type="ORF">OCTVUL_1B025977</name>
</gene>
<keyword evidence="2" id="KW-1185">Reference proteome</keyword>
<reference evidence="1" key="1">
    <citation type="submission" date="2023-08" db="EMBL/GenBank/DDBJ databases">
        <authorList>
            <person name="Alioto T."/>
            <person name="Alioto T."/>
            <person name="Gomez Garrido J."/>
        </authorList>
    </citation>
    <scope>NUCLEOTIDE SEQUENCE</scope>
</reference>
<organism evidence="1 2">
    <name type="scientific">Octopus vulgaris</name>
    <name type="common">Common octopus</name>
    <dbReference type="NCBI Taxonomy" id="6645"/>
    <lineage>
        <taxon>Eukaryota</taxon>
        <taxon>Metazoa</taxon>
        <taxon>Spiralia</taxon>
        <taxon>Lophotrochozoa</taxon>
        <taxon>Mollusca</taxon>
        <taxon>Cephalopoda</taxon>
        <taxon>Coleoidea</taxon>
        <taxon>Octopodiformes</taxon>
        <taxon>Octopoda</taxon>
        <taxon>Incirrata</taxon>
        <taxon>Octopodidae</taxon>
        <taxon>Octopus</taxon>
    </lineage>
</organism>
<accession>A0AA36FAK8</accession>
<proteinExistence type="predicted"/>
<evidence type="ECO:0000313" key="2">
    <source>
        <dbReference type="Proteomes" id="UP001162480"/>
    </source>
</evidence>